<proteinExistence type="predicted"/>
<comment type="caution">
    <text evidence="1">The sequence shown here is derived from an EMBL/GenBank/DDBJ whole genome shotgun (WGS) entry which is preliminary data.</text>
</comment>
<gene>
    <name evidence="1" type="ORF">RHMOL_Rhmol11G0204600</name>
</gene>
<accession>A0ACC0LW20</accession>
<evidence type="ECO:0000313" key="1">
    <source>
        <dbReference type="EMBL" id="KAI8532318.1"/>
    </source>
</evidence>
<name>A0ACC0LW20_RHOML</name>
<keyword evidence="2" id="KW-1185">Reference proteome</keyword>
<protein>
    <submittedName>
        <fullName evidence="1">Uncharacterized protein</fullName>
    </submittedName>
</protein>
<evidence type="ECO:0000313" key="2">
    <source>
        <dbReference type="Proteomes" id="UP001062846"/>
    </source>
</evidence>
<dbReference type="Proteomes" id="UP001062846">
    <property type="component" value="Chromosome 11"/>
</dbReference>
<sequence>MKHVKTNLHNKMEDDFLADSMIRYIERDLVQDIDSDSIIDDFYSMKHRRVQLR</sequence>
<dbReference type="EMBL" id="CM046398">
    <property type="protein sequence ID" value="KAI8532318.1"/>
    <property type="molecule type" value="Genomic_DNA"/>
</dbReference>
<reference evidence="1" key="1">
    <citation type="submission" date="2022-02" db="EMBL/GenBank/DDBJ databases">
        <title>Plant Genome Project.</title>
        <authorList>
            <person name="Zhang R.-G."/>
        </authorList>
    </citation>
    <scope>NUCLEOTIDE SEQUENCE</scope>
    <source>
        <strain evidence="1">AT1</strain>
    </source>
</reference>
<organism evidence="1 2">
    <name type="scientific">Rhododendron molle</name>
    <name type="common">Chinese azalea</name>
    <name type="synonym">Azalea mollis</name>
    <dbReference type="NCBI Taxonomy" id="49168"/>
    <lineage>
        <taxon>Eukaryota</taxon>
        <taxon>Viridiplantae</taxon>
        <taxon>Streptophyta</taxon>
        <taxon>Embryophyta</taxon>
        <taxon>Tracheophyta</taxon>
        <taxon>Spermatophyta</taxon>
        <taxon>Magnoliopsida</taxon>
        <taxon>eudicotyledons</taxon>
        <taxon>Gunneridae</taxon>
        <taxon>Pentapetalae</taxon>
        <taxon>asterids</taxon>
        <taxon>Ericales</taxon>
        <taxon>Ericaceae</taxon>
        <taxon>Ericoideae</taxon>
        <taxon>Rhodoreae</taxon>
        <taxon>Rhododendron</taxon>
    </lineage>
</organism>